<evidence type="ECO:0000259" key="14">
    <source>
        <dbReference type="Pfam" id="PF17655"/>
    </source>
</evidence>
<dbReference type="Gene3D" id="1.10.287.70">
    <property type="match status" value="2"/>
</dbReference>
<evidence type="ECO:0000256" key="2">
    <source>
        <dbReference type="ARBA" id="ARBA00022448"/>
    </source>
</evidence>
<evidence type="ECO:0000256" key="12">
    <source>
        <dbReference type="SAM" id="Phobius"/>
    </source>
</evidence>
<evidence type="ECO:0000256" key="6">
    <source>
        <dbReference type="ARBA" id="ARBA00022958"/>
    </source>
</evidence>
<gene>
    <name evidence="16" type="primary">Aste57867_22016</name>
    <name evidence="15" type="ORF">As57867_021947</name>
    <name evidence="16" type="ORF">ASTE57867_22016</name>
</gene>
<evidence type="ECO:0000313" key="15">
    <source>
        <dbReference type="EMBL" id="KAF0686164.1"/>
    </source>
</evidence>
<feature type="domain" description="Inward rectifier potassium channel C-terminal" evidence="14">
    <location>
        <begin position="627"/>
        <end position="778"/>
    </location>
</feature>
<sequence length="787" mass="89348">MPSKKRTQFQRASVPSSVEVNPSSILSAPWHSSWVYDWPGVDIHLDKRCQNHHFFARHALRENQQQSFLPRLHTINNPRKQYKDLIYILLNMRWVPFTMILVGVYFGMCSVFALFLKSCGDYDSFQNNFDLSFQTMATIGFGVLYPKSRCANYVIIAQAIVSMLLLAALSGMVFAKFAKPKAKMAFSSVCCVQPYGKDKLALVFRVANATRSSDVTRDVIMDASFSLHLMRIEKSVSADKLVMRQYPLTLLQSNYITFRMAMALVHVIDVDSPLHGLTQDTLLQSEMIFQVSMTGVDSTLQDTVIERRLYTVEMIRWGEKFAEMLDFDEQTSVVSVDFATLSSTVSAPIAPAARSFRHKENTLAHTTRVRAQPSESELLVSSPTPKMSWASSQRRILQRMQSPGIQSADMEPLFEPLLQPSIGIQRLRNIRRASQDIDMVPQQLVRLRQQLAGTESLTTSDDVDNDNDDFYEQEEDKVLISSVNSRHSVEITNTPRFVRVHSKNVPMSYSFMSFYYTALHMKWPRILIMIVGSSLLVNTIFAALLYANYADGIVASEAVTNGSHPFEVAFYLSLHAWGTIGYGSVAPNPDNTLSNIWVAIESILSVIFVTIFTGIAWSKFARPRAHIHFSQNIVLSTYNGHKCLLLRAANTRHHGDIRESNFRMGVILSNSKTGLRQMQDVPLVNPQWPSILLPVTLVHIIDENSPFHQFQTPEDFSAHRVSVITLFTGLDSTFAENVYARKTYFWDDFVMSKHFENTVDFTPDHVTVDYNKFDSLVDDDIPFHLQV</sequence>
<dbReference type="InterPro" id="IPR014756">
    <property type="entry name" value="Ig_E-set"/>
</dbReference>
<dbReference type="GO" id="GO:0034765">
    <property type="term" value="P:regulation of monoatomic ion transmembrane transport"/>
    <property type="evidence" value="ECO:0007669"/>
    <property type="project" value="TreeGrafter"/>
</dbReference>
<keyword evidence="6 11" id="KW-0630">Potassium</keyword>
<feature type="transmembrane region" description="Helical" evidence="12">
    <location>
        <begin position="94"/>
        <end position="116"/>
    </location>
</feature>
<dbReference type="InterPro" id="IPR013518">
    <property type="entry name" value="K_chnl_inward-rec_Kir_cyto"/>
</dbReference>
<comment type="similarity">
    <text evidence="11">Belongs to the inward rectifier-type potassium channel (TC 1.A.2.1) family.</text>
</comment>
<dbReference type="SUPFAM" id="SSF81296">
    <property type="entry name" value="E set domains"/>
    <property type="match status" value="2"/>
</dbReference>
<reference evidence="16 17" key="1">
    <citation type="submission" date="2019-03" db="EMBL/GenBank/DDBJ databases">
        <authorList>
            <person name="Gaulin E."/>
            <person name="Dumas B."/>
        </authorList>
    </citation>
    <scope>NUCLEOTIDE SEQUENCE [LARGE SCALE GENOMIC DNA]</scope>
    <source>
        <strain evidence="16">CBS 568.67</strain>
    </source>
</reference>
<evidence type="ECO:0000259" key="13">
    <source>
        <dbReference type="Pfam" id="PF01007"/>
    </source>
</evidence>
<keyword evidence="8 11" id="KW-0406">Ion transport</keyword>
<dbReference type="OrthoDB" id="273257at2759"/>
<name>A0A485LJS0_9STRA</name>
<dbReference type="AlphaFoldDB" id="A0A485LJS0"/>
<keyword evidence="4 11" id="KW-0812">Transmembrane</keyword>
<evidence type="ECO:0000256" key="4">
    <source>
        <dbReference type="ARBA" id="ARBA00022692"/>
    </source>
</evidence>
<reference evidence="15" key="2">
    <citation type="submission" date="2019-06" db="EMBL/GenBank/DDBJ databases">
        <title>Genomics analysis of Aphanomyces spp. identifies a new class of oomycete effector associated with host adaptation.</title>
        <authorList>
            <person name="Gaulin E."/>
        </authorList>
    </citation>
    <scope>NUCLEOTIDE SEQUENCE</scope>
    <source>
        <strain evidence="15">CBS 578.67</strain>
    </source>
</reference>
<keyword evidence="17" id="KW-1185">Reference proteome</keyword>
<feature type="transmembrane region" description="Helical" evidence="12">
    <location>
        <begin position="596"/>
        <end position="617"/>
    </location>
</feature>
<evidence type="ECO:0000256" key="9">
    <source>
        <dbReference type="ARBA" id="ARBA00023136"/>
    </source>
</evidence>
<evidence type="ECO:0000256" key="7">
    <source>
        <dbReference type="ARBA" id="ARBA00022989"/>
    </source>
</evidence>
<evidence type="ECO:0000256" key="1">
    <source>
        <dbReference type="ARBA" id="ARBA00004141"/>
    </source>
</evidence>
<keyword evidence="2 11" id="KW-0813">Transport</keyword>
<evidence type="ECO:0000256" key="3">
    <source>
        <dbReference type="ARBA" id="ARBA00022538"/>
    </source>
</evidence>
<feature type="transmembrane region" description="Helical" evidence="12">
    <location>
        <begin position="128"/>
        <end position="145"/>
    </location>
</feature>
<dbReference type="GO" id="GO:0034702">
    <property type="term" value="C:monoatomic ion channel complex"/>
    <property type="evidence" value="ECO:0007669"/>
    <property type="project" value="UniProtKB-KW"/>
</dbReference>
<dbReference type="EMBL" id="CAADRA010007040">
    <property type="protein sequence ID" value="VFT98684.1"/>
    <property type="molecule type" value="Genomic_DNA"/>
</dbReference>
<feature type="domain" description="Inward rectifier potassium channel C-terminal" evidence="14">
    <location>
        <begin position="185"/>
        <end position="350"/>
    </location>
</feature>
<proteinExistence type="inferred from homology"/>
<evidence type="ECO:0000256" key="8">
    <source>
        <dbReference type="ARBA" id="ARBA00023065"/>
    </source>
</evidence>
<dbReference type="PRINTS" id="PR01320">
    <property type="entry name" value="KIRCHANNEL"/>
</dbReference>
<evidence type="ECO:0000313" key="16">
    <source>
        <dbReference type="EMBL" id="VFT98684.1"/>
    </source>
</evidence>
<dbReference type="Gene3D" id="2.60.40.1400">
    <property type="entry name" value="G protein-activated inward rectifier potassium channel 1"/>
    <property type="match status" value="2"/>
</dbReference>
<comment type="subcellular location">
    <subcellularLocation>
        <location evidence="1 11">Membrane</location>
        <topology evidence="1 11">Multi-pass membrane protein</topology>
    </subcellularLocation>
</comment>
<keyword evidence="5 11" id="KW-0851">Voltage-gated channel</keyword>
<dbReference type="InterPro" id="IPR041647">
    <property type="entry name" value="IRK_C"/>
</dbReference>
<dbReference type="Pfam" id="PF01007">
    <property type="entry name" value="IRK"/>
    <property type="match status" value="2"/>
</dbReference>
<organism evidence="16 17">
    <name type="scientific">Aphanomyces stellatus</name>
    <dbReference type="NCBI Taxonomy" id="120398"/>
    <lineage>
        <taxon>Eukaryota</taxon>
        <taxon>Sar</taxon>
        <taxon>Stramenopiles</taxon>
        <taxon>Oomycota</taxon>
        <taxon>Saprolegniomycetes</taxon>
        <taxon>Saprolegniales</taxon>
        <taxon>Verrucalvaceae</taxon>
        <taxon>Aphanomyces</taxon>
    </lineage>
</organism>
<dbReference type="PANTHER" id="PTHR11767:SF102">
    <property type="entry name" value="INWARDLY RECTIFYING POTASSIUM CHANNEL 1, ISOFORM F"/>
    <property type="match status" value="1"/>
</dbReference>
<dbReference type="GO" id="GO:0005242">
    <property type="term" value="F:inward rectifier potassium channel activity"/>
    <property type="evidence" value="ECO:0007669"/>
    <property type="project" value="InterPro"/>
</dbReference>
<evidence type="ECO:0000256" key="10">
    <source>
        <dbReference type="ARBA" id="ARBA00023303"/>
    </source>
</evidence>
<keyword evidence="7 12" id="KW-1133">Transmembrane helix</keyword>
<dbReference type="EMBL" id="VJMH01007014">
    <property type="protein sequence ID" value="KAF0686164.1"/>
    <property type="molecule type" value="Genomic_DNA"/>
</dbReference>
<accession>A0A485LJS0</accession>
<evidence type="ECO:0000256" key="5">
    <source>
        <dbReference type="ARBA" id="ARBA00022882"/>
    </source>
</evidence>
<dbReference type="GO" id="GO:0005886">
    <property type="term" value="C:plasma membrane"/>
    <property type="evidence" value="ECO:0007669"/>
    <property type="project" value="TreeGrafter"/>
</dbReference>
<evidence type="ECO:0000313" key="17">
    <source>
        <dbReference type="Proteomes" id="UP000332933"/>
    </source>
</evidence>
<keyword evidence="3 11" id="KW-0633">Potassium transport</keyword>
<evidence type="ECO:0000256" key="11">
    <source>
        <dbReference type="RuleBase" id="RU003822"/>
    </source>
</evidence>
<dbReference type="GO" id="GO:1990573">
    <property type="term" value="P:potassium ion import across plasma membrane"/>
    <property type="evidence" value="ECO:0007669"/>
    <property type="project" value="TreeGrafter"/>
</dbReference>
<feature type="transmembrane region" description="Helical" evidence="12">
    <location>
        <begin position="151"/>
        <end position="175"/>
    </location>
</feature>
<dbReference type="InterPro" id="IPR040445">
    <property type="entry name" value="Kir_TM"/>
</dbReference>
<keyword evidence="10 11" id="KW-0407">Ion channel</keyword>
<keyword evidence="9 12" id="KW-0472">Membrane</keyword>
<dbReference type="PANTHER" id="PTHR11767">
    <property type="entry name" value="INWARD RECTIFIER POTASSIUM CHANNEL"/>
    <property type="match status" value="1"/>
</dbReference>
<feature type="transmembrane region" description="Helical" evidence="12">
    <location>
        <begin position="526"/>
        <end position="547"/>
    </location>
</feature>
<dbReference type="Proteomes" id="UP000332933">
    <property type="component" value="Unassembled WGS sequence"/>
</dbReference>
<protein>
    <submittedName>
        <fullName evidence="16">Aste57867_22016 protein</fullName>
    </submittedName>
</protein>
<dbReference type="InterPro" id="IPR016449">
    <property type="entry name" value="K_chnl_inward-rec_Kir"/>
</dbReference>
<feature type="domain" description="Potassium channel inwardly rectifying transmembrane" evidence="13">
    <location>
        <begin position="122"/>
        <end position="180"/>
    </location>
</feature>
<feature type="domain" description="Potassium channel inwardly rectifying transmembrane" evidence="13">
    <location>
        <begin position="500"/>
        <end position="623"/>
    </location>
</feature>
<dbReference type="Pfam" id="PF17655">
    <property type="entry name" value="IRK_C"/>
    <property type="match status" value="2"/>
</dbReference>
<dbReference type="SUPFAM" id="SSF81324">
    <property type="entry name" value="Voltage-gated potassium channels"/>
    <property type="match status" value="2"/>
</dbReference>